<accession>A0AAN8AS47</accession>
<gene>
    <name evidence="2" type="ORF">PBY51_016396</name>
</gene>
<sequence length="237" mass="27151">MPEQFKNRTATKERQKNRSQTEKHGQREPFQSSDSSDDDVPRAQYWLRVSRPAKSQSPHTTLPYVPQRYTVTSPSSHEQARLITPTGEAIRQLRITPEEHVLMEQDQSSEQEFEQKNDNEYEQTAGSDHAQDTENQHQNGPARCDIDNDRSTTPLCESARRPVRDRRPPKTLTYESLGQPSYQSQGSVNTVGLFGAQTLPPWGMPTVPMAHYTPYYALYQSLPYPVMMPYTVPSFAY</sequence>
<dbReference type="AlphaFoldDB" id="A0AAN8AS47"/>
<name>A0AAN8AS47_ELEMC</name>
<reference evidence="2 3" key="2">
    <citation type="journal article" date="2023" name="Mol. Biol. Evol.">
        <title>Genomics of Secondarily Temperate Adaptation in the Only Non-Antarctic Icefish.</title>
        <authorList>
            <person name="Rivera-Colon A.G."/>
            <person name="Rayamajhi N."/>
            <person name="Minhas B.F."/>
            <person name="Madrigal G."/>
            <person name="Bilyk K.T."/>
            <person name="Yoon V."/>
            <person name="Hune M."/>
            <person name="Gregory S."/>
            <person name="Cheng C.H.C."/>
            <person name="Catchen J.M."/>
        </authorList>
    </citation>
    <scope>NUCLEOTIDE SEQUENCE [LARGE SCALE GENOMIC DNA]</scope>
    <source>
        <strain evidence="2">JMC-PN-2008</strain>
    </source>
</reference>
<proteinExistence type="predicted"/>
<protein>
    <submittedName>
        <fullName evidence="2">Uncharacterized protein</fullName>
    </submittedName>
</protein>
<evidence type="ECO:0000313" key="3">
    <source>
        <dbReference type="Proteomes" id="UP001346869"/>
    </source>
</evidence>
<evidence type="ECO:0000313" key="2">
    <source>
        <dbReference type="EMBL" id="KAK5865212.1"/>
    </source>
</evidence>
<comment type="caution">
    <text evidence="2">The sequence shown here is derived from an EMBL/GenBank/DDBJ whole genome shotgun (WGS) entry which is preliminary data.</text>
</comment>
<feature type="region of interest" description="Disordered" evidence="1">
    <location>
        <begin position="103"/>
        <end position="183"/>
    </location>
</feature>
<organism evidence="2 3">
    <name type="scientific">Eleginops maclovinus</name>
    <name type="common">Patagonian blennie</name>
    <name type="synonym">Eleginus maclovinus</name>
    <dbReference type="NCBI Taxonomy" id="56733"/>
    <lineage>
        <taxon>Eukaryota</taxon>
        <taxon>Metazoa</taxon>
        <taxon>Chordata</taxon>
        <taxon>Craniata</taxon>
        <taxon>Vertebrata</taxon>
        <taxon>Euteleostomi</taxon>
        <taxon>Actinopterygii</taxon>
        <taxon>Neopterygii</taxon>
        <taxon>Teleostei</taxon>
        <taxon>Neoteleostei</taxon>
        <taxon>Acanthomorphata</taxon>
        <taxon>Eupercaria</taxon>
        <taxon>Perciformes</taxon>
        <taxon>Notothenioidei</taxon>
        <taxon>Eleginopidae</taxon>
        <taxon>Eleginops</taxon>
    </lineage>
</organism>
<feature type="compositionally biased region" description="Polar residues" evidence="1">
    <location>
        <begin position="173"/>
        <end position="183"/>
    </location>
</feature>
<dbReference type="Proteomes" id="UP001346869">
    <property type="component" value="Unassembled WGS sequence"/>
</dbReference>
<feature type="compositionally biased region" description="Basic and acidic residues" evidence="1">
    <location>
        <begin position="158"/>
        <end position="168"/>
    </location>
</feature>
<feature type="compositionally biased region" description="Basic and acidic residues" evidence="1">
    <location>
        <begin position="10"/>
        <end position="27"/>
    </location>
</feature>
<reference evidence="2 3" key="1">
    <citation type="journal article" date="2023" name="Genes (Basel)">
        <title>Chromosome-Level Genome Assembly and Circadian Gene Repertoire of the Patagonia Blennie Eleginops maclovinus-The Closest Ancestral Proxy of Antarctic Cryonotothenioids.</title>
        <authorList>
            <person name="Cheng C.C."/>
            <person name="Rivera-Colon A.G."/>
            <person name="Minhas B.F."/>
            <person name="Wilson L."/>
            <person name="Rayamajhi N."/>
            <person name="Vargas-Chacoff L."/>
            <person name="Catchen J.M."/>
        </authorList>
    </citation>
    <scope>NUCLEOTIDE SEQUENCE [LARGE SCALE GENOMIC DNA]</scope>
    <source>
        <strain evidence="2">JMC-PN-2008</strain>
    </source>
</reference>
<feature type="region of interest" description="Disordered" evidence="1">
    <location>
        <begin position="1"/>
        <end position="81"/>
    </location>
</feature>
<dbReference type="EMBL" id="JAUZQC010000010">
    <property type="protein sequence ID" value="KAK5865212.1"/>
    <property type="molecule type" value="Genomic_DNA"/>
</dbReference>
<keyword evidence="3" id="KW-1185">Reference proteome</keyword>
<evidence type="ECO:0000256" key="1">
    <source>
        <dbReference type="SAM" id="MobiDB-lite"/>
    </source>
</evidence>